<evidence type="ECO:0000313" key="6">
    <source>
        <dbReference type="EMBL" id="NJC21561.1"/>
    </source>
</evidence>
<dbReference type="Gene3D" id="1.10.10.10">
    <property type="entry name" value="Winged helix-like DNA-binding domain superfamily/Winged helix DNA-binding domain"/>
    <property type="match status" value="1"/>
</dbReference>
<keyword evidence="3" id="KW-0804">Transcription</keyword>
<dbReference type="SUPFAM" id="SSF53697">
    <property type="entry name" value="SIS domain"/>
    <property type="match status" value="1"/>
</dbReference>
<accession>A0A846RTE6</accession>
<dbReference type="PANTHER" id="PTHR30514:SF1">
    <property type="entry name" value="HTH-TYPE TRANSCRIPTIONAL REGULATOR HEXR-RELATED"/>
    <property type="match status" value="1"/>
</dbReference>
<dbReference type="Gene3D" id="3.40.50.10490">
    <property type="entry name" value="Glucose-6-phosphate isomerase like protein, domain 1"/>
    <property type="match status" value="1"/>
</dbReference>
<feature type="domain" description="SIS" evidence="5">
    <location>
        <begin position="127"/>
        <end position="267"/>
    </location>
</feature>
<sequence length="287" mass="30667">MSIQSKIHSHLPTLAPAARRVAEVMLADPTVVLRNTISQLAEKCSTSEPSVVRFCRALGYAGYSELRLVMATELGREQAAVADQRRFGSDISPEDSLQDTVAKIAYAETLGIDETLSSIDFDVLAEVVQTIGSARHILVYGLGAGAIVADDLQHKLFRIQRTAQAFNQHHDALMGAALMDPTDVAIAFSHSGQTGETLAFIERAKEAGAPTIAVTNVESSPLAKTADLCLFTMVRETAFRSGAMASRIAQLAMVDCIFAGVAQSSYEKTVSALEVTSAAVSYGTRTR</sequence>
<feature type="domain" description="HTH rpiR-type" evidence="4">
    <location>
        <begin position="1"/>
        <end position="77"/>
    </location>
</feature>
<dbReference type="InterPro" id="IPR009057">
    <property type="entry name" value="Homeodomain-like_sf"/>
</dbReference>
<reference evidence="6 7" key="1">
    <citation type="submission" date="2020-03" db="EMBL/GenBank/DDBJ databases">
        <title>Sequencing the genomes of 1000 actinobacteria strains.</title>
        <authorList>
            <person name="Klenk H.-P."/>
        </authorList>
    </citation>
    <scope>NUCLEOTIDE SEQUENCE [LARGE SCALE GENOMIC DNA]</scope>
    <source>
        <strain evidence="6 7">DSM 16403</strain>
    </source>
</reference>
<dbReference type="InterPro" id="IPR001347">
    <property type="entry name" value="SIS_dom"/>
</dbReference>
<keyword evidence="1" id="KW-0805">Transcription regulation</keyword>
<keyword evidence="7" id="KW-1185">Reference proteome</keyword>
<evidence type="ECO:0000313" key="7">
    <source>
        <dbReference type="Proteomes" id="UP000547458"/>
    </source>
</evidence>
<dbReference type="Pfam" id="PF01380">
    <property type="entry name" value="SIS"/>
    <property type="match status" value="1"/>
</dbReference>
<dbReference type="GO" id="GO:0003700">
    <property type="term" value="F:DNA-binding transcription factor activity"/>
    <property type="evidence" value="ECO:0007669"/>
    <property type="project" value="InterPro"/>
</dbReference>
<dbReference type="PROSITE" id="PS51071">
    <property type="entry name" value="HTH_RPIR"/>
    <property type="match status" value="1"/>
</dbReference>
<dbReference type="SUPFAM" id="SSF46689">
    <property type="entry name" value="Homeodomain-like"/>
    <property type="match status" value="1"/>
</dbReference>
<dbReference type="EMBL" id="JAATJL010000001">
    <property type="protein sequence ID" value="NJC21561.1"/>
    <property type="molecule type" value="Genomic_DNA"/>
</dbReference>
<dbReference type="GO" id="GO:0097367">
    <property type="term" value="F:carbohydrate derivative binding"/>
    <property type="evidence" value="ECO:0007669"/>
    <property type="project" value="InterPro"/>
</dbReference>
<evidence type="ECO:0000256" key="1">
    <source>
        <dbReference type="ARBA" id="ARBA00023015"/>
    </source>
</evidence>
<dbReference type="InterPro" id="IPR000281">
    <property type="entry name" value="HTH_RpiR"/>
</dbReference>
<evidence type="ECO:0000259" key="5">
    <source>
        <dbReference type="PROSITE" id="PS51464"/>
    </source>
</evidence>
<dbReference type="GO" id="GO:1901135">
    <property type="term" value="P:carbohydrate derivative metabolic process"/>
    <property type="evidence" value="ECO:0007669"/>
    <property type="project" value="InterPro"/>
</dbReference>
<organism evidence="6 7">
    <name type="scientific">Arthrobacter pigmenti</name>
    <dbReference type="NCBI Taxonomy" id="271432"/>
    <lineage>
        <taxon>Bacteria</taxon>
        <taxon>Bacillati</taxon>
        <taxon>Actinomycetota</taxon>
        <taxon>Actinomycetes</taxon>
        <taxon>Micrococcales</taxon>
        <taxon>Micrococcaceae</taxon>
        <taxon>Arthrobacter</taxon>
    </lineage>
</organism>
<dbReference type="Proteomes" id="UP000547458">
    <property type="component" value="Unassembled WGS sequence"/>
</dbReference>
<protein>
    <submittedName>
        <fullName evidence="6">DNA-binding MurR/RpiR family transcriptional regulator</fullName>
    </submittedName>
</protein>
<evidence type="ECO:0000256" key="2">
    <source>
        <dbReference type="ARBA" id="ARBA00023125"/>
    </source>
</evidence>
<dbReference type="InterPro" id="IPR046348">
    <property type="entry name" value="SIS_dom_sf"/>
</dbReference>
<dbReference type="PANTHER" id="PTHR30514">
    <property type="entry name" value="GLUCOKINASE"/>
    <property type="match status" value="1"/>
</dbReference>
<gene>
    <name evidence="6" type="ORF">BJ994_000637</name>
</gene>
<evidence type="ECO:0000256" key="3">
    <source>
        <dbReference type="ARBA" id="ARBA00023163"/>
    </source>
</evidence>
<dbReference type="AlphaFoldDB" id="A0A846RTE6"/>
<keyword evidence="2 6" id="KW-0238">DNA-binding</keyword>
<name>A0A846RTE6_9MICC</name>
<dbReference type="InterPro" id="IPR035472">
    <property type="entry name" value="RpiR-like_SIS"/>
</dbReference>
<dbReference type="PROSITE" id="PS51464">
    <property type="entry name" value="SIS"/>
    <property type="match status" value="1"/>
</dbReference>
<comment type="caution">
    <text evidence="6">The sequence shown here is derived from an EMBL/GenBank/DDBJ whole genome shotgun (WGS) entry which is preliminary data.</text>
</comment>
<evidence type="ECO:0000259" key="4">
    <source>
        <dbReference type="PROSITE" id="PS51071"/>
    </source>
</evidence>
<dbReference type="InterPro" id="IPR047640">
    <property type="entry name" value="RpiR-like"/>
</dbReference>
<dbReference type="CDD" id="cd05013">
    <property type="entry name" value="SIS_RpiR"/>
    <property type="match status" value="1"/>
</dbReference>
<dbReference type="Pfam" id="PF01418">
    <property type="entry name" value="HTH_6"/>
    <property type="match status" value="1"/>
</dbReference>
<dbReference type="RefSeq" id="WP_167991413.1">
    <property type="nucleotide sequence ID" value="NZ_JAATJL010000001.1"/>
</dbReference>
<dbReference type="GO" id="GO:0003677">
    <property type="term" value="F:DNA binding"/>
    <property type="evidence" value="ECO:0007669"/>
    <property type="project" value="UniProtKB-KW"/>
</dbReference>
<dbReference type="InterPro" id="IPR036388">
    <property type="entry name" value="WH-like_DNA-bd_sf"/>
</dbReference>
<proteinExistence type="predicted"/>